<dbReference type="Proteomes" id="UP000019763">
    <property type="component" value="Unassembled WGS sequence"/>
</dbReference>
<feature type="compositionally biased region" description="Acidic residues" evidence="6">
    <location>
        <begin position="143"/>
        <end position="165"/>
    </location>
</feature>
<comment type="caution">
    <text evidence="8">The sequence shown here is derived from an EMBL/GenBank/DDBJ whole genome shotgun (WGS) entry which is preliminary data.</text>
</comment>
<dbReference type="InterPro" id="IPR036957">
    <property type="entry name" value="Znf_PARP_sf"/>
</dbReference>
<dbReference type="OrthoDB" id="429950at2759"/>
<evidence type="ECO:0000256" key="2">
    <source>
        <dbReference type="ARBA" id="ARBA00022723"/>
    </source>
</evidence>
<gene>
    <name evidence="8" type="ORF">GNI_148360</name>
</gene>
<dbReference type="RefSeq" id="XP_011132699.1">
    <property type="nucleotide sequence ID" value="XM_011134397.1"/>
</dbReference>
<dbReference type="SMART" id="SM01336">
    <property type="entry name" value="zf-PARP"/>
    <property type="match status" value="1"/>
</dbReference>
<dbReference type="VEuPathDB" id="CryptoDB:GNI_148360"/>
<dbReference type="EMBL" id="AFNH02001103">
    <property type="protein sequence ID" value="EZG44352.1"/>
    <property type="molecule type" value="Genomic_DNA"/>
</dbReference>
<dbReference type="GeneID" id="22915190"/>
<reference evidence="8" key="1">
    <citation type="submission" date="2013-12" db="EMBL/GenBank/DDBJ databases">
        <authorList>
            <person name="Omoto C.K."/>
            <person name="Sibley D."/>
            <person name="Venepally P."/>
            <person name="Hadjithomas M."/>
            <person name="Karamycheva S."/>
            <person name="Brunk B."/>
            <person name="Roos D."/>
            <person name="Caler E."/>
            <person name="Lorenzi H."/>
        </authorList>
    </citation>
    <scope>NUCLEOTIDE SEQUENCE</scope>
</reference>
<name>A0A023AZP3_GRENI</name>
<feature type="compositionally biased region" description="Basic and acidic residues" evidence="6">
    <location>
        <begin position="128"/>
        <end position="142"/>
    </location>
</feature>
<dbReference type="InterPro" id="IPR001510">
    <property type="entry name" value="Znf_PARP"/>
</dbReference>
<comment type="subcellular location">
    <subcellularLocation>
        <location evidence="1">Nucleus</location>
    </subcellularLocation>
</comment>
<dbReference type="Gene3D" id="3.30.1740.10">
    <property type="entry name" value="Zinc finger, PARP-type"/>
    <property type="match status" value="1"/>
</dbReference>
<evidence type="ECO:0000313" key="8">
    <source>
        <dbReference type="EMBL" id="EZG44352.1"/>
    </source>
</evidence>
<accession>A0A023AZP3</accession>
<dbReference type="SUPFAM" id="SSF57716">
    <property type="entry name" value="Glucocorticoid receptor-like (DNA-binding domain)"/>
    <property type="match status" value="1"/>
</dbReference>
<evidence type="ECO:0000256" key="6">
    <source>
        <dbReference type="SAM" id="MobiDB-lite"/>
    </source>
</evidence>
<dbReference type="eggNOG" id="ENOG502SBDN">
    <property type="taxonomic scope" value="Eukaryota"/>
</dbReference>
<evidence type="ECO:0000259" key="7">
    <source>
        <dbReference type="PROSITE" id="PS50064"/>
    </source>
</evidence>
<evidence type="ECO:0000256" key="4">
    <source>
        <dbReference type="ARBA" id="ARBA00022833"/>
    </source>
</evidence>
<organism evidence="8 9">
    <name type="scientific">Gregarina niphandrodes</name>
    <name type="common">Septate eugregarine</name>
    <dbReference type="NCBI Taxonomy" id="110365"/>
    <lineage>
        <taxon>Eukaryota</taxon>
        <taxon>Sar</taxon>
        <taxon>Alveolata</taxon>
        <taxon>Apicomplexa</taxon>
        <taxon>Conoidasida</taxon>
        <taxon>Gregarinasina</taxon>
        <taxon>Eugregarinorida</taxon>
        <taxon>Gregarinidae</taxon>
        <taxon>Gregarina</taxon>
    </lineage>
</organism>
<keyword evidence="3" id="KW-0863">Zinc-finger</keyword>
<evidence type="ECO:0000313" key="9">
    <source>
        <dbReference type="Proteomes" id="UP000019763"/>
    </source>
</evidence>
<dbReference type="Gene3D" id="3.90.640.80">
    <property type="match status" value="1"/>
</dbReference>
<keyword evidence="5" id="KW-0539">Nucleus</keyword>
<feature type="region of interest" description="Disordered" evidence="6">
    <location>
        <begin position="112"/>
        <end position="204"/>
    </location>
</feature>
<dbReference type="Pfam" id="PF08063">
    <property type="entry name" value="Zn_ribbon_PADR1"/>
    <property type="match status" value="1"/>
</dbReference>
<keyword evidence="2" id="KW-0479">Metal-binding</keyword>
<dbReference type="GO" id="GO:0003677">
    <property type="term" value="F:DNA binding"/>
    <property type="evidence" value="ECO:0007669"/>
    <property type="project" value="InterPro"/>
</dbReference>
<protein>
    <submittedName>
        <fullName evidence="8">Poly [ADP-ribose] polymerase</fullName>
    </submittedName>
</protein>
<proteinExistence type="predicted"/>
<dbReference type="SMART" id="SM01335">
    <property type="entry name" value="PADR1"/>
    <property type="match status" value="1"/>
</dbReference>
<evidence type="ECO:0000256" key="1">
    <source>
        <dbReference type="ARBA" id="ARBA00004123"/>
    </source>
</evidence>
<dbReference type="AlphaFoldDB" id="A0A023AZP3"/>
<keyword evidence="9" id="KW-1185">Reference proteome</keyword>
<evidence type="ECO:0000256" key="3">
    <source>
        <dbReference type="ARBA" id="ARBA00022771"/>
    </source>
</evidence>
<dbReference type="GO" id="GO:0008270">
    <property type="term" value="F:zinc ion binding"/>
    <property type="evidence" value="ECO:0007669"/>
    <property type="project" value="UniProtKB-KW"/>
</dbReference>
<dbReference type="PROSITE" id="PS52007">
    <property type="entry name" value="PADR1"/>
    <property type="match status" value="1"/>
</dbReference>
<feature type="domain" description="PARP-type" evidence="7">
    <location>
        <begin position="4"/>
        <end position="61"/>
    </location>
</feature>
<dbReference type="GO" id="GO:0005634">
    <property type="term" value="C:nucleus"/>
    <property type="evidence" value="ECO:0007669"/>
    <property type="project" value="UniProtKB-SubCell"/>
</dbReference>
<keyword evidence="4" id="KW-0862">Zinc</keyword>
<dbReference type="OMA" id="CHANCFR"/>
<dbReference type="InterPro" id="IPR012982">
    <property type="entry name" value="PARP1-like_PADR1_Zn_ribbon"/>
</dbReference>
<sequence length="310" mass="34133">MFHYTVELARSGQAKCRGCGSGIAKDSPRLGVQQELAEEAKEGMSDAARRASESTKWYHYEPTCVRMLRKSASWWSSNSPDPDTDVTVVNDIVTTEDLKAFFEDVLEAAQSNAAPRALTPAPTVGKAVKKDEIKKKRAKKEDDDLDSAEEEEDTATPPTSEDEDAVQDKVKKPTTSRKRSAPAGTAGDSPKRAKPAPIDVDAYNGGVLPEDQVQQIKEVMTEIKSKTNNVLQASLRANKQKISGRKEDLVIRVAECTVLGALPKCPECKKAVLYYDRHSGEYSCPGSFGDEVKCAFKSFEVERNDWEEPN</sequence>
<evidence type="ECO:0000256" key="5">
    <source>
        <dbReference type="ARBA" id="ARBA00023242"/>
    </source>
</evidence>
<dbReference type="PROSITE" id="PS50064">
    <property type="entry name" value="ZF_PARP_2"/>
    <property type="match status" value="1"/>
</dbReference>